<feature type="compositionally biased region" description="Basic and acidic residues" evidence="10">
    <location>
        <begin position="239"/>
        <end position="256"/>
    </location>
</feature>
<evidence type="ECO:0000256" key="2">
    <source>
        <dbReference type="ARBA" id="ARBA00022448"/>
    </source>
</evidence>
<protein>
    <submittedName>
        <fullName evidence="13">Voltage-dependent P/Q-type calcium channel subunit alpha-1A-like</fullName>
    </submittedName>
</protein>
<evidence type="ECO:0000256" key="4">
    <source>
        <dbReference type="ARBA" id="ARBA00022737"/>
    </source>
</evidence>
<keyword evidence="2" id="KW-0813">Transport</keyword>
<dbReference type="PANTHER" id="PTHR45628">
    <property type="entry name" value="VOLTAGE-DEPENDENT CALCIUM CHANNEL TYPE A SUBUNIT ALPHA-1"/>
    <property type="match status" value="1"/>
</dbReference>
<dbReference type="InterPro" id="IPR014873">
    <property type="entry name" value="VDCC_a1su_IQ"/>
</dbReference>
<name>A0ABM0RAA2_GALVR</name>
<evidence type="ECO:0000313" key="13">
    <source>
        <dbReference type="RefSeq" id="XP_008577543.1"/>
    </source>
</evidence>
<dbReference type="RefSeq" id="XP_008577543.1">
    <property type="nucleotide sequence ID" value="XM_008579321.1"/>
</dbReference>
<evidence type="ECO:0000256" key="10">
    <source>
        <dbReference type="SAM" id="MobiDB-lite"/>
    </source>
</evidence>
<keyword evidence="12" id="KW-1185">Reference proteome</keyword>
<feature type="compositionally biased region" description="Basic and acidic residues" evidence="10">
    <location>
        <begin position="311"/>
        <end position="321"/>
    </location>
</feature>
<keyword evidence="4" id="KW-0677">Repeat</keyword>
<keyword evidence="3" id="KW-0472">Membrane</keyword>
<dbReference type="GeneID" id="103595820"/>
<dbReference type="Gene3D" id="6.10.250.2180">
    <property type="match status" value="1"/>
</dbReference>
<evidence type="ECO:0000256" key="3">
    <source>
        <dbReference type="ARBA" id="ARBA00022475"/>
    </source>
</evidence>
<evidence type="ECO:0000256" key="5">
    <source>
        <dbReference type="ARBA" id="ARBA00022882"/>
    </source>
</evidence>
<feature type="domain" description="Voltage-dependent calcium channel alpha-1 subunit IQ" evidence="11">
    <location>
        <begin position="65"/>
        <end position="99"/>
    </location>
</feature>
<feature type="compositionally biased region" description="Basic and acidic residues" evidence="10">
    <location>
        <begin position="1"/>
        <end position="10"/>
    </location>
</feature>
<feature type="compositionally biased region" description="Polar residues" evidence="10">
    <location>
        <begin position="217"/>
        <end position="227"/>
    </location>
</feature>
<feature type="compositionally biased region" description="Polar residues" evidence="10">
    <location>
        <begin position="173"/>
        <end position="183"/>
    </location>
</feature>
<reference evidence="13" key="1">
    <citation type="submission" date="2025-08" db="UniProtKB">
        <authorList>
            <consortium name="RefSeq"/>
        </authorList>
    </citation>
    <scope>IDENTIFICATION</scope>
</reference>
<organism evidence="12 13">
    <name type="scientific">Galeopterus variegatus</name>
    <name type="common">Malayan flying lemur</name>
    <name type="synonym">Cynocephalus variegatus</name>
    <dbReference type="NCBI Taxonomy" id="482537"/>
    <lineage>
        <taxon>Eukaryota</taxon>
        <taxon>Metazoa</taxon>
        <taxon>Chordata</taxon>
        <taxon>Craniata</taxon>
        <taxon>Vertebrata</taxon>
        <taxon>Euteleostomi</taxon>
        <taxon>Mammalia</taxon>
        <taxon>Eutheria</taxon>
        <taxon>Euarchontoglires</taxon>
        <taxon>Dermoptera</taxon>
        <taxon>Cynocephalidae</taxon>
        <taxon>Galeopterus</taxon>
    </lineage>
</organism>
<evidence type="ECO:0000256" key="6">
    <source>
        <dbReference type="ARBA" id="ARBA00023065"/>
    </source>
</evidence>
<dbReference type="SMART" id="SM01062">
    <property type="entry name" value="Ca_chan_IQ"/>
    <property type="match status" value="1"/>
</dbReference>
<keyword evidence="3" id="KW-1003">Cell membrane</keyword>
<comment type="subcellular location">
    <subcellularLocation>
        <location evidence="1">Cell membrane</location>
        <topology evidence="1">Multi-pass membrane protein</topology>
    </subcellularLocation>
</comment>
<comment type="catalytic activity">
    <reaction evidence="9">
        <text>Ca(2+)(in) = Ca(2+)(out)</text>
        <dbReference type="Rhea" id="RHEA:29671"/>
        <dbReference type="ChEBI" id="CHEBI:29108"/>
    </reaction>
</comment>
<feature type="compositionally biased region" description="Basic and acidic residues" evidence="10">
    <location>
        <begin position="184"/>
        <end position="200"/>
    </location>
</feature>
<evidence type="ECO:0000259" key="11">
    <source>
        <dbReference type="SMART" id="SM01062"/>
    </source>
</evidence>
<evidence type="ECO:0000256" key="1">
    <source>
        <dbReference type="ARBA" id="ARBA00004651"/>
    </source>
</evidence>
<dbReference type="PANTHER" id="PTHR45628:SF3">
    <property type="entry name" value="VOLTAGE-DEPENDENT P_Q-TYPE CALCIUM CHANNEL SUBUNIT ALPHA-1A"/>
    <property type="match status" value="1"/>
</dbReference>
<gene>
    <name evidence="13" type="primary">LOC103595820</name>
</gene>
<dbReference type="InterPro" id="IPR050599">
    <property type="entry name" value="VDCC_alpha-1_subunit"/>
</dbReference>
<feature type="region of interest" description="Disordered" evidence="10">
    <location>
        <begin position="161"/>
        <end position="334"/>
    </location>
</feature>
<keyword evidence="5" id="KW-0851">Voltage-gated channel</keyword>
<dbReference type="Proteomes" id="UP000694923">
    <property type="component" value="Unplaced"/>
</dbReference>
<accession>A0ABM0RAA2</accession>
<proteinExistence type="predicted"/>
<feature type="region of interest" description="Disordered" evidence="10">
    <location>
        <begin position="107"/>
        <end position="137"/>
    </location>
</feature>
<keyword evidence="6" id="KW-0406">Ion transport</keyword>
<feature type="non-terminal residue" evidence="13">
    <location>
        <position position="334"/>
    </location>
</feature>
<evidence type="ECO:0000256" key="9">
    <source>
        <dbReference type="ARBA" id="ARBA00036634"/>
    </source>
</evidence>
<feature type="region of interest" description="Disordered" evidence="10">
    <location>
        <begin position="1"/>
        <end position="29"/>
    </location>
</feature>
<keyword evidence="8" id="KW-0407">Ion channel</keyword>
<evidence type="ECO:0000313" key="12">
    <source>
        <dbReference type="Proteomes" id="UP000694923"/>
    </source>
</evidence>
<dbReference type="Pfam" id="PF08763">
    <property type="entry name" value="Ca_chan_IQ"/>
    <property type="match status" value="1"/>
</dbReference>
<evidence type="ECO:0000256" key="8">
    <source>
        <dbReference type="ARBA" id="ARBA00023303"/>
    </source>
</evidence>
<keyword evidence="7" id="KW-1015">Disulfide bond</keyword>
<feature type="compositionally biased region" description="Basic residues" evidence="10">
    <location>
        <begin position="322"/>
        <end position="334"/>
    </location>
</feature>
<evidence type="ECO:0000256" key="7">
    <source>
        <dbReference type="ARBA" id="ARBA00023157"/>
    </source>
</evidence>
<sequence>MAGVRDRESAAPKGMSMGGEKPLSGMLQGGADKQQMDAELRKEMMAIWPNLSQKTLDLLVTPHKSTDLTVGKIYAAMMIMEYYRQSKAKKLQAMREEQNRTPLMFQRMEPPSPTQEGGPGQNALPSTQLDPGGGLMAHEGGIKESPSWVTQRAQEMFQKTGTWSPERGPPTDMPNSQPNSQSVEMREMGRDGYSDSEHYLPMEGQARAASMPRLPAENQTISDTSPMKRSASVLGPKARRLDDYSLERVPPEENQRHHQRRRDRSHRTSERSLGRYTDVDTGGPPGQAQRQEALRGLGTDLSMTTQSGDLPSKERDQERGRPKDRKHRQHHHHH</sequence>